<evidence type="ECO:0000256" key="3">
    <source>
        <dbReference type="ARBA" id="ARBA00022843"/>
    </source>
</evidence>
<evidence type="ECO:0000256" key="1">
    <source>
        <dbReference type="ARBA" id="ARBA00022499"/>
    </source>
</evidence>
<dbReference type="GO" id="GO:0008270">
    <property type="term" value="F:zinc ion binding"/>
    <property type="evidence" value="ECO:0007669"/>
    <property type="project" value="InterPro"/>
</dbReference>
<feature type="domain" description="MATH" evidence="5">
    <location>
        <begin position="171"/>
        <end position="328"/>
    </location>
</feature>
<dbReference type="InterPro" id="IPR002083">
    <property type="entry name" value="MATH/TRAF_dom"/>
</dbReference>
<evidence type="ECO:0000256" key="2">
    <source>
        <dbReference type="ARBA" id="ARBA00022703"/>
    </source>
</evidence>
<dbReference type="PIRSF" id="PIRSF015614">
    <property type="entry name" value="TRAF"/>
    <property type="match status" value="1"/>
</dbReference>
<keyword evidence="1" id="KW-1017">Isopeptide bond</keyword>
<keyword evidence="4" id="KW-0175">Coiled coil</keyword>
<evidence type="ECO:0000313" key="7">
    <source>
        <dbReference type="Proteomes" id="UP000663882"/>
    </source>
</evidence>
<dbReference type="PROSITE" id="PS50144">
    <property type="entry name" value="MATH"/>
    <property type="match status" value="1"/>
</dbReference>
<dbReference type="FunFam" id="2.60.210.10:FF:000001">
    <property type="entry name" value="TNF receptor-associated factor"/>
    <property type="match status" value="1"/>
</dbReference>
<comment type="caution">
    <text evidence="6">The sequence shown here is derived from an EMBL/GenBank/DDBJ whole genome shotgun (WGS) entry which is preliminary data.</text>
</comment>
<dbReference type="PANTHER" id="PTHR10131">
    <property type="entry name" value="TNF RECEPTOR ASSOCIATED FACTOR"/>
    <property type="match status" value="1"/>
</dbReference>
<sequence length="370" mass="42732">MDEVSNKCDNIHSTSDASNKRTCPLAVYDCRDVQLNESSLQEHYTSEQHQKSLVRCTQSIMESMNGVYSEADIDMKEEKTSLVENYEKLSIVTRNTETIHDQLIQTDVEMLRCDQQNSTLLQELNNIQTTNSLEKAYRDTISFNQNILRQDITMFEQQVADESQIIKEGPDGTIVWKIINVREKTYDAQSERQTSIYSPAFYTSTIGYKLCIRLYLNGDGTARGSHISIFLVILRGPYDTLLKWPFSYRVSFCLFDQRTMIETNGTIQPKHIIDTFRPDINSISFQRPCSAMNIASGIPKFFPLTEFHISENENLYVVNDTIFIKVLIDFIGISRSMLPFIFNLNIALPVYIQQQLISDEIKRRQEQNTN</sequence>
<gene>
    <name evidence="6" type="ORF">RFH988_LOCUS13385</name>
</gene>
<dbReference type="OrthoDB" id="10002862at2759"/>
<dbReference type="SUPFAM" id="SSF49599">
    <property type="entry name" value="TRAF domain-like"/>
    <property type="match status" value="1"/>
</dbReference>
<dbReference type="GO" id="GO:0006915">
    <property type="term" value="P:apoptotic process"/>
    <property type="evidence" value="ECO:0007669"/>
    <property type="project" value="UniProtKB-KW"/>
</dbReference>
<dbReference type="Pfam" id="PF21355">
    <property type="entry name" value="TRAF-mep_MATH"/>
    <property type="match status" value="1"/>
</dbReference>
<evidence type="ECO:0000256" key="4">
    <source>
        <dbReference type="ARBA" id="ARBA00023054"/>
    </source>
</evidence>
<dbReference type="AlphaFoldDB" id="A0A814FHD9"/>
<dbReference type="InterPro" id="IPR049342">
    <property type="entry name" value="TRAF1-6_MATH_dom"/>
</dbReference>
<dbReference type="PANTHER" id="PTHR10131:SF96">
    <property type="entry name" value="TNF RECEPTOR-ASSOCIATED FACTOR 1"/>
    <property type="match status" value="1"/>
</dbReference>
<dbReference type="GO" id="GO:0007165">
    <property type="term" value="P:signal transduction"/>
    <property type="evidence" value="ECO:0007669"/>
    <property type="project" value="InterPro"/>
</dbReference>
<dbReference type="InterPro" id="IPR008974">
    <property type="entry name" value="TRAF-like"/>
</dbReference>
<protein>
    <recommendedName>
        <fullName evidence="5">MATH domain-containing protein</fullName>
    </recommendedName>
</protein>
<dbReference type="SMART" id="SM00061">
    <property type="entry name" value="MATH"/>
    <property type="match status" value="1"/>
</dbReference>
<proteinExistence type="predicted"/>
<reference evidence="6" key="1">
    <citation type="submission" date="2021-02" db="EMBL/GenBank/DDBJ databases">
        <authorList>
            <person name="Nowell W R."/>
        </authorList>
    </citation>
    <scope>NUCLEOTIDE SEQUENCE</scope>
</reference>
<dbReference type="Gene3D" id="2.60.210.10">
    <property type="entry name" value="Apoptosis, Tumor Necrosis Factor Receptor Associated Protein 2, Chain A"/>
    <property type="match status" value="1"/>
</dbReference>
<dbReference type="Proteomes" id="UP000663882">
    <property type="component" value="Unassembled WGS sequence"/>
</dbReference>
<evidence type="ECO:0000259" key="5">
    <source>
        <dbReference type="PROSITE" id="PS50144"/>
    </source>
</evidence>
<name>A0A814FHD9_9BILA</name>
<accession>A0A814FHD9</accession>
<keyword evidence="3" id="KW-0832">Ubl conjugation</keyword>
<organism evidence="6 7">
    <name type="scientific">Rotaria sordida</name>
    <dbReference type="NCBI Taxonomy" id="392033"/>
    <lineage>
        <taxon>Eukaryota</taxon>
        <taxon>Metazoa</taxon>
        <taxon>Spiralia</taxon>
        <taxon>Gnathifera</taxon>
        <taxon>Rotifera</taxon>
        <taxon>Eurotatoria</taxon>
        <taxon>Bdelloidea</taxon>
        <taxon>Philodinida</taxon>
        <taxon>Philodinidae</taxon>
        <taxon>Rotaria</taxon>
    </lineage>
</organism>
<dbReference type="EMBL" id="CAJNOO010000588">
    <property type="protein sequence ID" value="CAF0985764.1"/>
    <property type="molecule type" value="Genomic_DNA"/>
</dbReference>
<evidence type="ECO:0000313" key="6">
    <source>
        <dbReference type="EMBL" id="CAF0985764.1"/>
    </source>
</evidence>
<keyword evidence="2" id="KW-0053">Apoptosis</keyword>
<dbReference type="GO" id="GO:0042981">
    <property type="term" value="P:regulation of apoptotic process"/>
    <property type="evidence" value="ECO:0007669"/>
    <property type="project" value="InterPro"/>
</dbReference>
<dbReference type="InterPro" id="IPR012227">
    <property type="entry name" value="TNF_rcpt-assoc_TRAF_met"/>
</dbReference>